<evidence type="ECO:0008006" key="3">
    <source>
        <dbReference type="Google" id="ProtNLM"/>
    </source>
</evidence>
<name>A0A9E4ZFF5_9EURY</name>
<accession>A0A9E4ZFF5</accession>
<evidence type="ECO:0000313" key="1">
    <source>
        <dbReference type="EMBL" id="MCM1986159.1"/>
    </source>
</evidence>
<sequence length="89" mass="10691">MLTLKDSVTINRPPEVIFEWFDHFSENYTYWHKDHVIAKWIRGKNFEKGAILYAEEYLNGKLEKISFEITKIKKGELIEYKTLFPHSII</sequence>
<dbReference type="EMBL" id="JAGSOI010000010">
    <property type="protein sequence ID" value="MCM1986159.1"/>
    <property type="molecule type" value="Genomic_DNA"/>
</dbReference>
<proteinExistence type="predicted"/>
<evidence type="ECO:0000313" key="2">
    <source>
        <dbReference type="Proteomes" id="UP001056766"/>
    </source>
</evidence>
<reference evidence="1" key="1">
    <citation type="journal article" date="2021" name="mSystems">
        <title>Bacteria and Archaea Synergistically Convert Glycine Betaine to Biogenic Methane in the Formosa Cold Seep of the South China Sea.</title>
        <authorList>
            <person name="Li L."/>
            <person name="Zhang W."/>
            <person name="Zhang S."/>
            <person name="Song L."/>
            <person name="Sun Q."/>
            <person name="Zhang H."/>
            <person name="Xiang H."/>
            <person name="Dong X."/>
        </authorList>
    </citation>
    <scope>NUCLEOTIDE SEQUENCE</scope>
    <source>
        <strain evidence="1">LLY</strain>
    </source>
</reference>
<gene>
    <name evidence="1" type="ORF">KDK67_03900</name>
</gene>
<dbReference type="SUPFAM" id="SSF55961">
    <property type="entry name" value="Bet v1-like"/>
    <property type="match status" value="1"/>
</dbReference>
<dbReference type="AlphaFoldDB" id="A0A9E4ZFF5"/>
<keyword evidence="2" id="KW-1185">Reference proteome</keyword>
<dbReference type="Proteomes" id="UP001056766">
    <property type="component" value="Unassembled WGS sequence"/>
</dbReference>
<protein>
    <recommendedName>
        <fullName evidence="3">SRPBCC domain-containing protein</fullName>
    </recommendedName>
</protein>
<comment type="caution">
    <text evidence="1">The sequence shown here is derived from an EMBL/GenBank/DDBJ whole genome shotgun (WGS) entry which is preliminary data.</text>
</comment>
<organism evidence="1 2">
    <name type="scientific">Methanococcoides seepicolus</name>
    <dbReference type="NCBI Taxonomy" id="2828780"/>
    <lineage>
        <taxon>Archaea</taxon>
        <taxon>Methanobacteriati</taxon>
        <taxon>Methanobacteriota</taxon>
        <taxon>Stenosarchaea group</taxon>
        <taxon>Methanomicrobia</taxon>
        <taxon>Methanosarcinales</taxon>
        <taxon>Methanosarcinaceae</taxon>
        <taxon>Methanococcoides</taxon>
    </lineage>
</organism>
<reference evidence="1" key="2">
    <citation type="submission" date="2021-04" db="EMBL/GenBank/DDBJ databases">
        <authorList>
            <person name="Dong X."/>
        </authorList>
    </citation>
    <scope>NUCLEOTIDE SEQUENCE</scope>
    <source>
        <strain evidence="1">LLY</strain>
    </source>
</reference>
<dbReference type="RefSeq" id="WP_250867527.1">
    <property type="nucleotide sequence ID" value="NZ_JAGSOI010000010.1"/>
</dbReference>